<evidence type="ECO:0000256" key="6">
    <source>
        <dbReference type="ARBA" id="ARBA00022777"/>
    </source>
</evidence>
<keyword evidence="8" id="KW-0902">Two-component regulatory system</keyword>
<keyword evidence="13" id="KW-1185">Reference proteome</keyword>
<keyword evidence="7" id="KW-0067">ATP-binding</keyword>
<evidence type="ECO:0000256" key="1">
    <source>
        <dbReference type="ARBA" id="ARBA00000085"/>
    </source>
</evidence>
<evidence type="ECO:0000256" key="3">
    <source>
        <dbReference type="ARBA" id="ARBA00022553"/>
    </source>
</evidence>
<name>A0A1G6QU78_9PROT</name>
<dbReference type="Pfam" id="PF00512">
    <property type="entry name" value="HisKA"/>
    <property type="match status" value="1"/>
</dbReference>
<dbReference type="InterPro" id="IPR036890">
    <property type="entry name" value="HATPase_C_sf"/>
</dbReference>
<dbReference type="SMART" id="SM00091">
    <property type="entry name" value="PAS"/>
    <property type="match status" value="2"/>
</dbReference>
<dbReference type="PROSITE" id="PS50112">
    <property type="entry name" value="PAS"/>
    <property type="match status" value="1"/>
</dbReference>
<keyword evidence="5" id="KW-0547">Nucleotide-binding</keyword>
<dbReference type="AlphaFoldDB" id="A0A1G6QU78"/>
<evidence type="ECO:0000313" key="12">
    <source>
        <dbReference type="EMBL" id="SDC95454.1"/>
    </source>
</evidence>
<dbReference type="GO" id="GO:0000155">
    <property type="term" value="F:phosphorelay sensor kinase activity"/>
    <property type="evidence" value="ECO:0007669"/>
    <property type="project" value="InterPro"/>
</dbReference>
<evidence type="ECO:0000259" key="10">
    <source>
        <dbReference type="PROSITE" id="PS50109"/>
    </source>
</evidence>
<evidence type="ECO:0000256" key="4">
    <source>
        <dbReference type="ARBA" id="ARBA00022679"/>
    </source>
</evidence>
<organism evidence="12 13">
    <name type="scientific">Belnapia rosea</name>
    <dbReference type="NCBI Taxonomy" id="938405"/>
    <lineage>
        <taxon>Bacteria</taxon>
        <taxon>Pseudomonadati</taxon>
        <taxon>Pseudomonadota</taxon>
        <taxon>Alphaproteobacteria</taxon>
        <taxon>Acetobacterales</taxon>
        <taxon>Roseomonadaceae</taxon>
        <taxon>Belnapia</taxon>
    </lineage>
</organism>
<dbReference type="STRING" id="938405.SAMN02927895_02633"/>
<evidence type="ECO:0000313" key="13">
    <source>
        <dbReference type="Proteomes" id="UP000198925"/>
    </source>
</evidence>
<dbReference type="SUPFAM" id="SSF55874">
    <property type="entry name" value="ATPase domain of HSP90 chaperone/DNA topoisomerase II/histidine kinase"/>
    <property type="match status" value="1"/>
</dbReference>
<dbReference type="SUPFAM" id="SSF47384">
    <property type="entry name" value="Homodimeric domain of signal transducing histidine kinase"/>
    <property type="match status" value="1"/>
</dbReference>
<dbReference type="PROSITE" id="PS50109">
    <property type="entry name" value="HIS_KIN"/>
    <property type="match status" value="1"/>
</dbReference>
<dbReference type="Gene3D" id="1.10.287.130">
    <property type="match status" value="1"/>
</dbReference>
<dbReference type="InterPro" id="IPR005467">
    <property type="entry name" value="His_kinase_dom"/>
</dbReference>
<dbReference type="CDD" id="cd00082">
    <property type="entry name" value="HisKA"/>
    <property type="match status" value="1"/>
</dbReference>
<feature type="domain" description="Histidine kinase" evidence="10">
    <location>
        <begin position="424"/>
        <end position="638"/>
    </location>
</feature>
<dbReference type="RefSeq" id="WP_090662665.1">
    <property type="nucleotide sequence ID" value="NZ_FMZX01000003.1"/>
</dbReference>
<dbReference type="Gene3D" id="3.30.450.20">
    <property type="entry name" value="PAS domain"/>
    <property type="match status" value="2"/>
</dbReference>
<keyword evidence="4" id="KW-0808">Transferase</keyword>
<dbReference type="InterPro" id="IPR013656">
    <property type="entry name" value="PAS_4"/>
</dbReference>
<dbReference type="SUPFAM" id="SSF55785">
    <property type="entry name" value="PYP-like sensor domain (PAS domain)"/>
    <property type="match status" value="2"/>
</dbReference>
<dbReference type="Proteomes" id="UP000198925">
    <property type="component" value="Unassembled WGS sequence"/>
</dbReference>
<gene>
    <name evidence="12" type="ORF">SAMN04487779_1003170</name>
</gene>
<feature type="transmembrane region" description="Helical" evidence="9">
    <location>
        <begin position="97"/>
        <end position="118"/>
    </location>
</feature>
<dbReference type="PANTHER" id="PTHR43065:SF10">
    <property type="entry name" value="PEROXIDE STRESS-ACTIVATED HISTIDINE KINASE MAK3"/>
    <property type="match status" value="1"/>
</dbReference>
<evidence type="ECO:0000256" key="7">
    <source>
        <dbReference type="ARBA" id="ARBA00022840"/>
    </source>
</evidence>
<dbReference type="PRINTS" id="PR00344">
    <property type="entry name" value="BCTRLSENSOR"/>
</dbReference>
<evidence type="ECO:0000256" key="2">
    <source>
        <dbReference type="ARBA" id="ARBA00012438"/>
    </source>
</evidence>
<dbReference type="InterPro" id="IPR035965">
    <property type="entry name" value="PAS-like_dom_sf"/>
</dbReference>
<comment type="catalytic activity">
    <reaction evidence="1">
        <text>ATP + protein L-histidine = ADP + protein N-phospho-L-histidine.</text>
        <dbReference type="EC" id="2.7.13.3"/>
    </reaction>
</comment>
<accession>A0A1G6QU78</accession>
<evidence type="ECO:0000256" key="5">
    <source>
        <dbReference type="ARBA" id="ARBA00022741"/>
    </source>
</evidence>
<dbReference type="InterPro" id="IPR003594">
    <property type="entry name" value="HATPase_dom"/>
</dbReference>
<dbReference type="PANTHER" id="PTHR43065">
    <property type="entry name" value="SENSOR HISTIDINE KINASE"/>
    <property type="match status" value="1"/>
</dbReference>
<sequence length="642" mass="70134">MNRRLIELLPAGEDGGLHAWMRPRVAVILLLSALIFVIDTFTELASAVAVLYALVLMVAGDGLPRRGVMAVAAACVALTVVSYSLNHGLQLEPSALLRFLFSLAAVSVTAVLTLRNLAARQIHRAQARLLDVTADAIVLRDMANQVLFWNRGAEALYGWPGAQILGRDHHALLGSRFPAPMEAVREALLRDGCWEGLLEQQRRTGETVVVSSRWQLQRDRKGRPAAILETNTDVTAREAAAAALAASEERYRTIFETLPVGIWEHDFRPVRQALEALRADGVTDMHRYLAEHPDFVAETRRMVRVTNVNATALRMLGVPSKEMFFSHLSDFLPETDQSFARCLIAIDEGHPAFVSEATLRSAQGGEVDIIVALNFPPGGKGLDRIQGSVLDVTERKRMETALERMRAELDRTTRVATMGELSAAIAHEVNQPLSAIRAYADAARRWLSRDPPEMQEARTAIEDVLTAAHHGGEVVRRVRRLLAKAEPEHMLIDLAALIRDAMHLIRRDILESGTALQLNLAPGVMLRGDRVLLQQLLINLATNALQAMQATPPGQRRIVITSRVIGGEAEIAVRDTGPGFAAECEQRAFDAFFTTRQDGMGLGLSVGRSTVLAHEGRIGIGQPAGAGALILVHLPLAVQEPA</sequence>
<proteinExistence type="predicted"/>
<keyword evidence="9" id="KW-0472">Membrane</keyword>
<keyword evidence="9" id="KW-0812">Transmembrane</keyword>
<dbReference type="EC" id="2.7.13.3" evidence="2"/>
<dbReference type="InterPro" id="IPR003661">
    <property type="entry name" value="HisK_dim/P_dom"/>
</dbReference>
<dbReference type="InterPro" id="IPR036097">
    <property type="entry name" value="HisK_dim/P_sf"/>
</dbReference>
<dbReference type="EMBL" id="FMZX01000003">
    <property type="protein sequence ID" value="SDC95454.1"/>
    <property type="molecule type" value="Genomic_DNA"/>
</dbReference>
<keyword evidence="9" id="KW-1133">Transmembrane helix</keyword>
<dbReference type="GO" id="GO:0005524">
    <property type="term" value="F:ATP binding"/>
    <property type="evidence" value="ECO:0007669"/>
    <property type="project" value="UniProtKB-KW"/>
</dbReference>
<feature type="domain" description="PAS" evidence="11">
    <location>
        <begin position="122"/>
        <end position="188"/>
    </location>
</feature>
<dbReference type="Gene3D" id="3.30.565.10">
    <property type="entry name" value="Histidine kinase-like ATPase, C-terminal domain"/>
    <property type="match status" value="1"/>
</dbReference>
<protein>
    <recommendedName>
        <fullName evidence="2">histidine kinase</fullName>
        <ecNumber evidence="2">2.7.13.3</ecNumber>
    </recommendedName>
</protein>
<dbReference type="InterPro" id="IPR000014">
    <property type="entry name" value="PAS"/>
</dbReference>
<dbReference type="Pfam" id="PF13426">
    <property type="entry name" value="PAS_9"/>
    <property type="match status" value="1"/>
</dbReference>
<dbReference type="SMART" id="SM00387">
    <property type="entry name" value="HATPase_c"/>
    <property type="match status" value="1"/>
</dbReference>
<dbReference type="Pfam" id="PF02518">
    <property type="entry name" value="HATPase_c"/>
    <property type="match status" value="1"/>
</dbReference>
<dbReference type="Pfam" id="PF08448">
    <property type="entry name" value="PAS_4"/>
    <property type="match status" value="1"/>
</dbReference>
<dbReference type="CDD" id="cd00130">
    <property type="entry name" value="PAS"/>
    <property type="match status" value="1"/>
</dbReference>
<dbReference type="SMART" id="SM00388">
    <property type="entry name" value="HisKA"/>
    <property type="match status" value="1"/>
</dbReference>
<keyword evidence="6" id="KW-0418">Kinase</keyword>
<evidence type="ECO:0000256" key="9">
    <source>
        <dbReference type="SAM" id="Phobius"/>
    </source>
</evidence>
<reference evidence="12 13" key="1">
    <citation type="submission" date="2016-10" db="EMBL/GenBank/DDBJ databases">
        <authorList>
            <person name="de Groot N.N."/>
        </authorList>
    </citation>
    <scope>NUCLEOTIDE SEQUENCE [LARGE SCALE GENOMIC DNA]</scope>
    <source>
        <strain evidence="12 13">CPCC 100156</strain>
    </source>
</reference>
<evidence type="ECO:0000256" key="8">
    <source>
        <dbReference type="ARBA" id="ARBA00023012"/>
    </source>
</evidence>
<dbReference type="NCBIfam" id="TIGR00229">
    <property type="entry name" value="sensory_box"/>
    <property type="match status" value="2"/>
</dbReference>
<feature type="transmembrane region" description="Helical" evidence="9">
    <location>
        <begin position="67"/>
        <end position="85"/>
    </location>
</feature>
<dbReference type="InterPro" id="IPR004358">
    <property type="entry name" value="Sig_transdc_His_kin-like_C"/>
</dbReference>
<evidence type="ECO:0000259" key="11">
    <source>
        <dbReference type="PROSITE" id="PS50112"/>
    </source>
</evidence>
<keyword evidence="3" id="KW-0597">Phosphoprotein</keyword>